<proteinExistence type="predicted"/>
<evidence type="ECO:0000256" key="1">
    <source>
        <dbReference type="SAM" id="MobiDB-lite"/>
    </source>
</evidence>
<keyword evidence="3" id="KW-1185">Reference proteome</keyword>
<gene>
    <name evidence="2" type="ORF">EFK50_19320</name>
</gene>
<feature type="region of interest" description="Disordered" evidence="1">
    <location>
        <begin position="25"/>
        <end position="74"/>
    </location>
</feature>
<reference evidence="2 3" key="1">
    <citation type="submission" date="2018-11" db="EMBL/GenBank/DDBJ databases">
        <authorList>
            <person name="Li F."/>
        </authorList>
    </citation>
    <scope>NUCLEOTIDE SEQUENCE [LARGE SCALE GENOMIC DNA]</scope>
    <source>
        <strain evidence="2 3">Gsoil 097</strain>
    </source>
</reference>
<protein>
    <submittedName>
        <fullName evidence="2">Uncharacterized protein</fullName>
    </submittedName>
</protein>
<organism evidence="2 3">
    <name type="scientific">Nocardioides marmoriginsengisoli</name>
    <dbReference type="NCBI Taxonomy" id="661483"/>
    <lineage>
        <taxon>Bacteria</taxon>
        <taxon>Bacillati</taxon>
        <taxon>Actinomycetota</taxon>
        <taxon>Actinomycetes</taxon>
        <taxon>Propionibacteriales</taxon>
        <taxon>Nocardioidaceae</taxon>
        <taxon>Nocardioides</taxon>
    </lineage>
</organism>
<evidence type="ECO:0000313" key="3">
    <source>
        <dbReference type="Proteomes" id="UP000267128"/>
    </source>
</evidence>
<comment type="caution">
    <text evidence="2">The sequence shown here is derived from an EMBL/GenBank/DDBJ whole genome shotgun (WGS) entry which is preliminary data.</text>
</comment>
<dbReference type="RefSeq" id="WP_123229227.1">
    <property type="nucleotide sequence ID" value="NZ_RJSE01000009.1"/>
</dbReference>
<dbReference type="Proteomes" id="UP000267128">
    <property type="component" value="Unassembled WGS sequence"/>
</dbReference>
<dbReference type="PROSITE" id="PS51257">
    <property type="entry name" value="PROKAR_LIPOPROTEIN"/>
    <property type="match status" value="1"/>
</dbReference>
<dbReference type="EMBL" id="RJSE01000009">
    <property type="protein sequence ID" value="RNL60475.1"/>
    <property type="molecule type" value="Genomic_DNA"/>
</dbReference>
<sequence>MPYLRPVPATVLAVVAAIGLTGCGKEDPGFTFPDPVTTTTGPTATTSTGSTPGATEGTSPPATPTDAPSTGSPGCPAATAIPDGTWSGPLAVALHGVGGTSQFTDSPATGTLRLTVANGKVTGGAWNLGWNSEGSAKSQGTEAFIKVAGSIRGSVAGSAKKPALAGTWRLDGSAGLVLPEKTQAPVRDSGTEKTTLTIASADCRTASGTLRISFDSKETLATFSGNGSWAGKLS</sequence>
<name>A0A3N0CAI7_9ACTN</name>
<feature type="compositionally biased region" description="Low complexity" evidence="1">
    <location>
        <begin position="29"/>
        <end position="74"/>
    </location>
</feature>
<evidence type="ECO:0000313" key="2">
    <source>
        <dbReference type="EMBL" id="RNL60475.1"/>
    </source>
</evidence>
<dbReference type="AlphaFoldDB" id="A0A3N0CAI7"/>
<accession>A0A3N0CAI7</accession>